<feature type="non-terminal residue" evidence="2">
    <location>
        <position position="157"/>
    </location>
</feature>
<sequence length="157" mass="16576">ADLRLQVRLRDAVRAPRPVRGRRAEVPGLRRGAPEDPGRVVAGRAGRRRAGEGADAADVARRVRRRPRVRDRAPAAVGAAAEAGGEAPRARGRPAPDHRPRGPLPRRPPAGGGPAGRSRARARPRRSRARPRDGGPAPCGEAHAPLGGCGVDGHRRL</sequence>
<organism evidence="2">
    <name type="scientific">uncultured Pseudonocardia sp</name>
    <dbReference type="NCBI Taxonomy" id="211455"/>
    <lineage>
        <taxon>Bacteria</taxon>
        <taxon>Bacillati</taxon>
        <taxon>Actinomycetota</taxon>
        <taxon>Actinomycetes</taxon>
        <taxon>Pseudonocardiales</taxon>
        <taxon>Pseudonocardiaceae</taxon>
        <taxon>Pseudonocardia</taxon>
        <taxon>environmental samples</taxon>
    </lineage>
</organism>
<dbReference type="EMBL" id="CADCUS010000293">
    <property type="protein sequence ID" value="CAA9410770.1"/>
    <property type="molecule type" value="Genomic_DNA"/>
</dbReference>
<accession>A0A6J4PAX8</accession>
<protein>
    <submittedName>
        <fullName evidence="2">Uncharacterized protein</fullName>
    </submittedName>
</protein>
<name>A0A6J4PAX8_9PSEU</name>
<dbReference type="AlphaFoldDB" id="A0A6J4PAX8"/>
<evidence type="ECO:0000256" key="1">
    <source>
        <dbReference type="SAM" id="MobiDB-lite"/>
    </source>
</evidence>
<feature type="compositionally biased region" description="Basic residues" evidence="1">
    <location>
        <begin position="118"/>
        <end position="129"/>
    </location>
</feature>
<feature type="non-terminal residue" evidence="2">
    <location>
        <position position="1"/>
    </location>
</feature>
<gene>
    <name evidence="2" type="ORF">AVDCRST_MAG66-2035</name>
</gene>
<proteinExistence type="predicted"/>
<reference evidence="2" key="1">
    <citation type="submission" date="2020-02" db="EMBL/GenBank/DDBJ databases">
        <authorList>
            <person name="Meier V. D."/>
        </authorList>
    </citation>
    <scope>NUCLEOTIDE SEQUENCE</scope>
    <source>
        <strain evidence="2">AVDCRST_MAG66</strain>
    </source>
</reference>
<feature type="region of interest" description="Disordered" evidence="1">
    <location>
        <begin position="16"/>
        <end position="157"/>
    </location>
</feature>
<evidence type="ECO:0000313" key="2">
    <source>
        <dbReference type="EMBL" id="CAA9410770.1"/>
    </source>
</evidence>
<feature type="compositionally biased region" description="Low complexity" evidence="1">
    <location>
        <begin position="74"/>
        <end position="87"/>
    </location>
</feature>